<evidence type="ECO:0000256" key="2">
    <source>
        <dbReference type="ARBA" id="ARBA00022692"/>
    </source>
</evidence>
<keyword evidence="5" id="KW-0472">Membrane</keyword>
<evidence type="ECO:0000256" key="8">
    <source>
        <dbReference type="SAM" id="Coils"/>
    </source>
</evidence>
<proteinExistence type="inferred from homology"/>
<dbReference type="PROSITE" id="PS00452">
    <property type="entry name" value="GUANYLATE_CYCLASE_1"/>
    <property type="match status" value="1"/>
</dbReference>
<dbReference type="Gene3D" id="6.10.250.780">
    <property type="match status" value="1"/>
</dbReference>
<dbReference type="InterPro" id="IPR050401">
    <property type="entry name" value="Cyclic_nucleotide_synthase"/>
</dbReference>
<evidence type="ECO:0000256" key="7">
    <source>
        <dbReference type="RuleBase" id="RU000405"/>
    </source>
</evidence>
<keyword evidence="2" id="KW-0812">Transmembrane</keyword>
<evidence type="ECO:0000256" key="4">
    <source>
        <dbReference type="ARBA" id="ARBA00022989"/>
    </source>
</evidence>
<dbReference type="SMART" id="SM00044">
    <property type="entry name" value="CYCc"/>
    <property type="match status" value="1"/>
</dbReference>
<evidence type="ECO:0000256" key="1">
    <source>
        <dbReference type="ARBA" id="ARBA00004370"/>
    </source>
</evidence>
<dbReference type="Gene3D" id="3.30.70.1230">
    <property type="entry name" value="Nucleotide cyclase"/>
    <property type="match status" value="1"/>
</dbReference>
<sequence length="447" mass="50983">MSSNENNESAQREINYYKERLKKLTSSYMSLEYRNADLSKDVLQMSEGLKVIAELQNQKAESNMDELLDSLSEQINIRLKMDVTLVLIPDEKGSFIHSPKFIKAYAGYAIEKVKSLTIAIPPDFYESRRYIIFNQGTEEDEFAASLLRDFDMSQFLLSPIIHNQQVFGYFFIGRRSQLLQSGTGILPYHQNILDAMGGVVSAVQNQIDRNMILEELVEERTKELKKEKELTEELLLNILPYETTQELKATGYAKAKDYNVVTVLFTDFKNFTQFSAGMPSHELVAEIDFYYRAFDQITAKHNIEKIKTIGDSYMCASGLPVVKERHAQDAINAALEIRDFVNQVKAERIAMGRPFFEIRIGLHSGPVIAGIVGIKKFAYDIWGDTVNVASRMESCSEAGKVNISNVTYELVKDEYEFDYRGKIEAKNKGVIDMYYVERKKDSSSSNS</sequence>
<evidence type="ECO:0000313" key="10">
    <source>
        <dbReference type="EMBL" id="MCS5491299.1"/>
    </source>
</evidence>
<organism evidence="10 11">
    <name type="scientific">Algoriphagus limi</name>
    <dbReference type="NCBI Taxonomy" id="2975273"/>
    <lineage>
        <taxon>Bacteria</taxon>
        <taxon>Pseudomonadati</taxon>
        <taxon>Bacteroidota</taxon>
        <taxon>Cytophagia</taxon>
        <taxon>Cytophagales</taxon>
        <taxon>Cyclobacteriaceae</taxon>
        <taxon>Algoriphagus</taxon>
    </lineage>
</organism>
<dbReference type="SUPFAM" id="SSF55073">
    <property type="entry name" value="Nucleotide cyclase"/>
    <property type="match status" value="1"/>
</dbReference>
<evidence type="ECO:0000256" key="3">
    <source>
        <dbReference type="ARBA" id="ARBA00022741"/>
    </source>
</evidence>
<keyword evidence="4" id="KW-1133">Transmembrane helix</keyword>
<dbReference type="Proteomes" id="UP001206788">
    <property type="component" value="Unassembled WGS sequence"/>
</dbReference>
<evidence type="ECO:0000256" key="6">
    <source>
        <dbReference type="ARBA" id="ARBA00023239"/>
    </source>
</evidence>
<keyword evidence="8" id="KW-0175">Coiled coil</keyword>
<dbReference type="PANTHER" id="PTHR11920">
    <property type="entry name" value="GUANYLYL CYCLASE"/>
    <property type="match status" value="1"/>
</dbReference>
<evidence type="ECO:0000259" key="9">
    <source>
        <dbReference type="PROSITE" id="PS50125"/>
    </source>
</evidence>
<keyword evidence="3" id="KW-0547">Nucleotide-binding</keyword>
<feature type="domain" description="Guanylate cyclase" evidence="9">
    <location>
        <begin position="262"/>
        <end position="393"/>
    </location>
</feature>
<name>A0ABT2G7Q1_9BACT</name>
<dbReference type="InterPro" id="IPR029787">
    <property type="entry name" value="Nucleotide_cyclase"/>
</dbReference>
<dbReference type="Pfam" id="PF00211">
    <property type="entry name" value="Guanylate_cyc"/>
    <property type="match status" value="1"/>
</dbReference>
<dbReference type="RefSeq" id="WP_259414965.1">
    <property type="nucleotide sequence ID" value="NZ_JANWGH010000003.1"/>
</dbReference>
<gene>
    <name evidence="10" type="ORF">NY014_12700</name>
</gene>
<feature type="coiled-coil region" evidence="8">
    <location>
        <begin position="7"/>
        <end position="77"/>
    </location>
</feature>
<keyword evidence="11" id="KW-1185">Reference proteome</keyword>
<evidence type="ECO:0000256" key="5">
    <source>
        <dbReference type="ARBA" id="ARBA00023136"/>
    </source>
</evidence>
<dbReference type="InterPro" id="IPR018297">
    <property type="entry name" value="A/G_cyclase_CS"/>
</dbReference>
<keyword evidence="6 7" id="KW-0456">Lyase</keyword>
<dbReference type="PROSITE" id="PS50125">
    <property type="entry name" value="GUANYLATE_CYCLASE_2"/>
    <property type="match status" value="1"/>
</dbReference>
<dbReference type="EMBL" id="JANWGH010000003">
    <property type="protein sequence ID" value="MCS5491299.1"/>
    <property type="molecule type" value="Genomic_DNA"/>
</dbReference>
<reference evidence="10 11" key="1">
    <citation type="submission" date="2022-08" db="EMBL/GenBank/DDBJ databases">
        <title>Algoriphagus sp. CAU 1643 isolated from mud.</title>
        <authorList>
            <person name="Kim W."/>
        </authorList>
    </citation>
    <scope>NUCLEOTIDE SEQUENCE [LARGE SCALE GENOMIC DNA]</scope>
    <source>
        <strain evidence="10 11">CAU 1643</strain>
    </source>
</reference>
<comment type="subcellular location">
    <subcellularLocation>
        <location evidence="1">Membrane</location>
    </subcellularLocation>
</comment>
<dbReference type="InterPro" id="IPR001054">
    <property type="entry name" value="A/G_cyclase"/>
</dbReference>
<dbReference type="InterPro" id="IPR029016">
    <property type="entry name" value="GAF-like_dom_sf"/>
</dbReference>
<evidence type="ECO:0000313" key="11">
    <source>
        <dbReference type="Proteomes" id="UP001206788"/>
    </source>
</evidence>
<dbReference type="SUPFAM" id="SSF55781">
    <property type="entry name" value="GAF domain-like"/>
    <property type="match status" value="1"/>
</dbReference>
<accession>A0ABT2G7Q1</accession>
<dbReference type="CDD" id="cd07302">
    <property type="entry name" value="CHD"/>
    <property type="match status" value="1"/>
</dbReference>
<comment type="similarity">
    <text evidence="7">Belongs to the adenylyl cyclase class-4/guanylyl cyclase family.</text>
</comment>
<dbReference type="Gene3D" id="3.30.450.40">
    <property type="match status" value="1"/>
</dbReference>
<comment type="caution">
    <text evidence="10">The sequence shown here is derived from an EMBL/GenBank/DDBJ whole genome shotgun (WGS) entry which is preliminary data.</text>
</comment>
<dbReference type="PANTHER" id="PTHR11920:SF335">
    <property type="entry name" value="GUANYLATE CYCLASE"/>
    <property type="match status" value="1"/>
</dbReference>
<protein>
    <recommendedName>
        <fullName evidence="9">Guanylate cyclase domain-containing protein</fullName>
    </recommendedName>
</protein>